<dbReference type="Proteomes" id="UP000470771">
    <property type="component" value="Unassembled WGS sequence"/>
</dbReference>
<comment type="caution">
    <text evidence="2">The sequence shown here is derived from an EMBL/GenBank/DDBJ whole genome shotgun (WGS) entry which is preliminary data.</text>
</comment>
<feature type="domain" description="Right handed beta helix" evidence="1">
    <location>
        <begin position="201"/>
        <end position="357"/>
    </location>
</feature>
<feature type="non-terminal residue" evidence="2">
    <location>
        <position position="954"/>
    </location>
</feature>
<dbReference type="EMBL" id="WWNE01000008">
    <property type="protein sequence ID" value="NBG66703.1"/>
    <property type="molecule type" value="Genomic_DNA"/>
</dbReference>
<accession>A0A6N9NL90</accession>
<dbReference type="Gene3D" id="2.60.120.260">
    <property type="entry name" value="Galactose-binding domain-like"/>
    <property type="match status" value="1"/>
</dbReference>
<dbReference type="AlphaFoldDB" id="A0A6N9NL90"/>
<evidence type="ECO:0000313" key="3">
    <source>
        <dbReference type="Proteomes" id="UP000470771"/>
    </source>
</evidence>
<dbReference type="SUPFAM" id="SSF51126">
    <property type="entry name" value="Pectin lyase-like"/>
    <property type="match status" value="1"/>
</dbReference>
<name>A0A6N9NL90_9FLAO</name>
<gene>
    <name evidence="2" type="ORF">GQN54_11310</name>
</gene>
<reference evidence="2 3" key="1">
    <citation type="submission" date="2019-12" db="EMBL/GenBank/DDBJ databases">
        <authorList>
            <person name="Zhao J."/>
        </authorList>
    </citation>
    <scope>NUCLEOTIDE SEQUENCE [LARGE SCALE GENOMIC DNA]</scope>
    <source>
        <strain evidence="2 3">S-15</strain>
    </source>
</reference>
<dbReference type="Gene3D" id="2.160.20.10">
    <property type="entry name" value="Single-stranded right-handed beta-helix, Pectin lyase-like"/>
    <property type="match status" value="1"/>
</dbReference>
<dbReference type="InterPro" id="IPR012334">
    <property type="entry name" value="Pectin_lyas_fold"/>
</dbReference>
<keyword evidence="3" id="KW-1185">Reference proteome</keyword>
<dbReference type="InterPro" id="IPR039448">
    <property type="entry name" value="Beta_helix"/>
</dbReference>
<dbReference type="InterPro" id="IPR006626">
    <property type="entry name" value="PbH1"/>
</dbReference>
<dbReference type="InterPro" id="IPR013783">
    <property type="entry name" value="Ig-like_fold"/>
</dbReference>
<evidence type="ECO:0000259" key="1">
    <source>
        <dbReference type="Pfam" id="PF13229"/>
    </source>
</evidence>
<dbReference type="Gene3D" id="2.60.40.10">
    <property type="entry name" value="Immunoglobulins"/>
    <property type="match status" value="2"/>
</dbReference>
<protein>
    <recommendedName>
        <fullName evidence="1">Right handed beta helix domain-containing protein</fullName>
    </recommendedName>
</protein>
<dbReference type="Pfam" id="PF13229">
    <property type="entry name" value="Beta_helix"/>
    <property type="match status" value="1"/>
</dbReference>
<dbReference type="InterPro" id="IPR011050">
    <property type="entry name" value="Pectin_lyase_fold/virulence"/>
</dbReference>
<dbReference type="SMART" id="SM00710">
    <property type="entry name" value="PbH1"/>
    <property type="match status" value="7"/>
</dbReference>
<sequence>MIDTLSYTTPIQPGDTASVSLSPITFNSTSVYDIKVYTSNPNGVVDPINVDDTLSLQGLRTGLSGTYTLDPNLAPSASNFTSFSSLSQQLSNYGICGPTTVNVAAGLYTNPLDLSNIVGLDAINTLTIDGVDSSATIVSVTTPDFAALTLSNVDYVTVKNMTFEYVGTAGSGVIVANANHNIVSNCIIHVDTTSTGSGIYAISVSGSSSSHTTGAIANYNTFSDNVIIGGYYGIRTYGSTTTPVIGTVISNNEFRKQYYYGIYCYYGDSTEVIGNDIDMIYRGNTNADGMYMYYTPNFKFNENKISALDYGAYIYDFSKLFVQTRKNEVVNNMIYSDNDYGLYMYYIDSTNIYHNTIVSNSSTIPALQIYSNTTISIANYDIRNNIIYSNGSFAVRTNIADSFMSIMDHNAYYTSGSNLFSMNSTTYTDLAAYFSANNLLNANSVEGDPGFVTYPTDLHVLSALVSNNGDNNVGVMIDIDGDVRPSAGATNVDIGADEFTPPSFELGLTALNSPNSGCGLSNAEPVVIEILNSGQQAASNFTVGFSVDGGNYVVETVSGPLAVAASLTYTFTATADLSVLGPHTIDVYVSIAGDNVPANDSIFRNIVNIPVISGFPYTESFETSAGGWTVDGGTSSFALGTPTGSVINSASNGTQAWVTNLSGNYLADEAGYVKSPCLDFSTLIAPIISMDVWWNSEFSWDGAVLQSSIDGGTTWQKVGSFGDPNNWYNDNSINGLNAGTTILEPSGEGWTGRTSSSNGSNGWVNATHQLTGLGGQPGVIFRVAFGSDGSVMDEGFAFDNVQIYESPAVDIKAIEVSRPLVGCGLSATETIAARYENLGTDTLTNFPVAYSVNGVAITPETFTDTLFPGDKKSYEFTTTANLANTIQYTIEVWSAAVGDAITSNDTASVTFTNIAASTNPYPQTFDVLTDGATDFSPINWTPINAGAFDWRAET</sequence>
<dbReference type="RefSeq" id="WP_160633650.1">
    <property type="nucleotide sequence ID" value="NZ_WWNE01000008.1"/>
</dbReference>
<organism evidence="2 3">
    <name type="scientific">Acidiluteibacter ferrifornacis</name>
    <dbReference type="NCBI Taxonomy" id="2692424"/>
    <lineage>
        <taxon>Bacteria</taxon>
        <taxon>Pseudomonadati</taxon>
        <taxon>Bacteroidota</taxon>
        <taxon>Flavobacteriia</taxon>
        <taxon>Flavobacteriales</taxon>
        <taxon>Cryomorphaceae</taxon>
        <taxon>Acidiluteibacter</taxon>
    </lineage>
</organism>
<evidence type="ECO:0000313" key="2">
    <source>
        <dbReference type="EMBL" id="NBG66703.1"/>
    </source>
</evidence>
<proteinExistence type="predicted"/>